<dbReference type="EMBL" id="CM009306">
    <property type="protein sequence ID" value="PNS95650.1"/>
    <property type="molecule type" value="Genomic_DNA"/>
</dbReference>
<evidence type="ECO:0000313" key="3">
    <source>
        <dbReference type="Proteomes" id="UP000006729"/>
    </source>
</evidence>
<reference evidence="2 3" key="1">
    <citation type="journal article" date="2006" name="Science">
        <title>The genome of black cottonwood, Populus trichocarpa (Torr. &amp; Gray).</title>
        <authorList>
            <person name="Tuskan G.A."/>
            <person name="Difazio S."/>
            <person name="Jansson S."/>
            <person name="Bohlmann J."/>
            <person name="Grigoriev I."/>
            <person name="Hellsten U."/>
            <person name="Putnam N."/>
            <person name="Ralph S."/>
            <person name="Rombauts S."/>
            <person name="Salamov A."/>
            <person name="Schein J."/>
            <person name="Sterck L."/>
            <person name="Aerts A."/>
            <person name="Bhalerao R.R."/>
            <person name="Bhalerao R.P."/>
            <person name="Blaudez D."/>
            <person name="Boerjan W."/>
            <person name="Brun A."/>
            <person name="Brunner A."/>
            <person name="Busov V."/>
            <person name="Campbell M."/>
            <person name="Carlson J."/>
            <person name="Chalot M."/>
            <person name="Chapman J."/>
            <person name="Chen G.L."/>
            <person name="Cooper D."/>
            <person name="Coutinho P.M."/>
            <person name="Couturier J."/>
            <person name="Covert S."/>
            <person name="Cronk Q."/>
            <person name="Cunningham R."/>
            <person name="Davis J."/>
            <person name="Degroeve S."/>
            <person name="Dejardin A."/>
            <person name="Depamphilis C."/>
            <person name="Detter J."/>
            <person name="Dirks B."/>
            <person name="Dubchak I."/>
            <person name="Duplessis S."/>
            <person name="Ehlting J."/>
            <person name="Ellis B."/>
            <person name="Gendler K."/>
            <person name="Goodstein D."/>
            <person name="Gribskov M."/>
            <person name="Grimwood J."/>
            <person name="Groover A."/>
            <person name="Gunter L."/>
            <person name="Hamberger B."/>
            <person name="Heinze B."/>
            <person name="Helariutta Y."/>
            <person name="Henrissat B."/>
            <person name="Holligan D."/>
            <person name="Holt R."/>
            <person name="Huang W."/>
            <person name="Islam-Faridi N."/>
            <person name="Jones S."/>
            <person name="Jones-Rhoades M."/>
            <person name="Jorgensen R."/>
            <person name="Joshi C."/>
            <person name="Kangasjarvi J."/>
            <person name="Karlsson J."/>
            <person name="Kelleher C."/>
            <person name="Kirkpatrick R."/>
            <person name="Kirst M."/>
            <person name="Kohler A."/>
            <person name="Kalluri U."/>
            <person name="Larimer F."/>
            <person name="Leebens-Mack J."/>
            <person name="Leple J.C."/>
            <person name="Locascio P."/>
            <person name="Lou Y."/>
            <person name="Lucas S."/>
            <person name="Martin F."/>
            <person name="Montanini B."/>
            <person name="Napoli C."/>
            <person name="Nelson D.R."/>
            <person name="Nelson C."/>
            <person name="Nieminen K."/>
            <person name="Nilsson O."/>
            <person name="Pereda V."/>
            <person name="Peter G."/>
            <person name="Philippe R."/>
            <person name="Pilate G."/>
            <person name="Poliakov A."/>
            <person name="Razumovskaya J."/>
            <person name="Richardson P."/>
            <person name="Rinaldi C."/>
            <person name="Ritland K."/>
            <person name="Rouze P."/>
            <person name="Ryaboy D."/>
            <person name="Schmutz J."/>
            <person name="Schrader J."/>
            <person name="Segerman B."/>
            <person name="Shin H."/>
            <person name="Siddiqui A."/>
            <person name="Sterky F."/>
            <person name="Terry A."/>
            <person name="Tsai C.J."/>
            <person name="Uberbacher E."/>
            <person name="Unneberg P."/>
            <person name="Vahala J."/>
            <person name="Wall K."/>
            <person name="Wessler S."/>
            <person name="Yang G."/>
            <person name="Yin T."/>
            <person name="Douglas C."/>
            <person name="Marra M."/>
            <person name="Sandberg G."/>
            <person name="Van de Peer Y."/>
            <person name="Rokhsar D."/>
        </authorList>
    </citation>
    <scope>NUCLEOTIDE SEQUENCE [LARGE SCALE GENOMIC DNA]</scope>
    <source>
        <strain evidence="3">cv. Nisqually</strain>
    </source>
</reference>
<dbReference type="PANTHER" id="PTHR12959">
    <property type="entry name" value="GPI TRANSAMIDASE COMPONENT PIG-T-RELATED"/>
    <property type="match status" value="1"/>
</dbReference>
<gene>
    <name evidence="2" type="ORF">POPTR_017G070700</name>
</gene>
<dbReference type="HOGENOM" id="CLU_021459_0_0_1"/>
<dbReference type="Pfam" id="PF04113">
    <property type="entry name" value="Gpi16"/>
    <property type="match status" value="1"/>
</dbReference>
<keyword evidence="1" id="KW-0472">Membrane</keyword>
<organism evidence="2 3">
    <name type="scientific">Populus trichocarpa</name>
    <name type="common">Western balsam poplar</name>
    <name type="synonym">Populus balsamifera subsp. trichocarpa</name>
    <dbReference type="NCBI Taxonomy" id="3694"/>
    <lineage>
        <taxon>Eukaryota</taxon>
        <taxon>Viridiplantae</taxon>
        <taxon>Streptophyta</taxon>
        <taxon>Embryophyta</taxon>
        <taxon>Tracheophyta</taxon>
        <taxon>Spermatophyta</taxon>
        <taxon>Magnoliopsida</taxon>
        <taxon>eudicotyledons</taxon>
        <taxon>Gunneridae</taxon>
        <taxon>Pentapetalae</taxon>
        <taxon>rosids</taxon>
        <taxon>fabids</taxon>
        <taxon>Malpighiales</taxon>
        <taxon>Salicaceae</taxon>
        <taxon>Saliceae</taxon>
        <taxon>Populus</taxon>
    </lineage>
</organism>
<dbReference type="STRING" id="3694.B9IJL2"/>
<evidence type="ECO:0000256" key="1">
    <source>
        <dbReference type="SAM" id="Phobius"/>
    </source>
</evidence>
<keyword evidence="1" id="KW-0812">Transmembrane</keyword>
<dbReference type="eggNOG" id="KOG2407">
    <property type="taxonomic scope" value="Eukaryota"/>
</dbReference>
<protein>
    <submittedName>
        <fullName evidence="2">Uncharacterized protein</fullName>
    </submittedName>
</protein>
<feature type="transmembrane region" description="Helical" evidence="1">
    <location>
        <begin position="290"/>
        <end position="308"/>
    </location>
</feature>
<dbReference type="InterPro" id="IPR007245">
    <property type="entry name" value="PIG-T"/>
</dbReference>
<proteinExistence type="predicted"/>
<dbReference type="InParanoid" id="B9IJL2"/>
<accession>B9IJL2</accession>
<dbReference type="GO" id="GO:0016255">
    <property type="term" value="P:attachment of GPI anchor to protein"/>
    <property type="evidence" value="ECO:0000318"/>
    <property type="project" value="GO_Central"/>
</dbReference>
<sequence length="314" mass="34788">MLIMGPDYIASGGFDAESSFDLSVNPDRVLKEENSRHGIDSSFLYEFSVEKYNSSKPFDLGLTWKFPIMWSSRQAPLHASRFLMGSGNERGAIAILLKSTDELNDSPLGAKSASDGLGAFVEKMHVFPSKDKISPGMMEMVLKLPCGVKSAALILEFDKRFLHIDDYPPDANQGFDILSAAISLPNFHASMFFPCNDSVRKSPMLSKFQEKSHVLSYTEVLLVPLTTPDFSMPYNVITITCTVFSVTYQSSAKAGRLSEMVSRMSAKIRGRSQEPPKSPSDSSPLMNSKLILNVLFVAALAVAWRYILNDNTRR</sequence>
<keyword evidence="1" id="KW-1133">Transmembrane helix</keyword>
<keyword evidence="3" id="KW-1185">Reference proteome</keyword>
<dbReference type="PANTHER" id="PTHR12959:SF11">
    <property type="entry name" value="GPI TRANSAMIDASE COMPONENT PIG-T"/>
    <property type="match status" value="1"/>
</dbReference>
<name>B9IJL2_POPTR</name>
<evidence type="ECO:0000313" key="2">
    <source>
        <dbReference type="EMBL" id="PNS95650.1"/>
    </source>
</evidence>
<dbReference type="GO" id="GO:0042765">
    <property type="term" value="C:GPI-anchor transamidase complex"/>
    <property type="evidence" value="ECO:0000318"/>
    <property type="project" value="GO_Central"/>
</dbReference>
<dbReference type="Proteomes" id="UP000006729">
    <property type="component" value="Chromosome 17"/>
</dbReference>
<dbReference type="AlphaFoldDB" id="B9IJL2"/>